<dbReference type="Proteomes" id="UP000023152">
    <property type="component" value="Unassembled WGS sequence"/>
</dbReference>
<keyword evidence="4" id="KW-1185">Reference proteome</keyword>
<gene>
    <name evidence="3" type="ORF">RFI_30731</name>
</gene>
<dbReference type="GO" id="GO:0005737">
    <property type="term" value="C:cytoplasm"/>
    <property type="evidence" value="ECO:0007669"/>
    <property type="project" value="InterPro"/>
</dbReference>
<dbReference type="GO" id="GO:0016861">
    <property type="term" value="F:intramolecular oxidoreductase activity, interconverting aldoses and ketoses"/>
    <property type="evidence" value="ECO:0007669"/>
    <property type="project" value="InterPro"/>
</dbReference>
<keyword evidence="1" id="KW-0413">Isomerase</keyword>
<evidence type="ECO:0000256" key="2">
    <source>
        <dbReference type="ARBA" id="ARBA00023277"/>
    </source>
</evidence>
<comment type="caution">
    <text evidence="3">The sequence shown here is derived from an EMBL/GenBank/DDBJ whole genome shotgun (WGS) entry which is preliminary data.</text>
</comment>
<dbReference type="GO" id="GO:0005996">
    <property type="term" value="P:monosaccharide metabolic process"/>
    <property type="evidence" value="ECO:0007669"/>
    <property type="project" value="InterPro"/>
</dbReference>
<dbReference type="EMBL" id="ASPP01026919">
    <property type="protein sequence ID" value="ETO06662.1"/>
    <property type="molecule type" value="Genomic_DNA"/>
</dbReference>
<evidence type="ECO:0000256" key="1">
    <source>
        <dbReference type="ARBA" id="ARBA00023235"/>
    </source>
</evidence>
<keyword evidence="2" id="KW-0119">Carbohydrate metabolism</keyword>
<evidence type="ECO:0000313" key="4">
    <source>
        <dbReference type="Proteomes" id="UP000023152"/>
    </source>
</evidence>
<accession>X6LZR8</accession>
<organism evidence="3 4">
    <name type="scientific">Reticulomyxa filosa</name>
    <dbReference type="NCBI Taxonomy" id="46433"/>
    <lineage>
        <taxon>Eukaryota</taxon>
        <taxon>Sar</taxon>
        <taxon>Rhizaria</taxon>
        <taxon>Retaria</taxon>
        <taxon>Foraminifera</taxon>
        <taxon>Monothalamids</taxon>
        <taxon>Reticulomyxidae</taxon>
        <taxon>Reticulomyxa</taxon>
    </lineage>
</organism>
<sequence>MQSTEKFKHMVDEHVNELESKFNVLNSSNHVVNLNNLLFQNKKPSLMNQITPDQIQSLQQQFADVDIIVGLILSGGTETCHSPWYALMEKNSYIYPKYVYLCSFKKKKRLCNKCQSPIFLTLFAKKKKSKSAKMTPLAKKNLFYNSLAAAIEIREYFRNHLIPSQLCNTHDRSSFEHALQQYADNISVLGKYLNFKFGLIGDISPWLINEQSVLSTNHYFQRRVQRIGKQELKDTFSAIEGNKNGDNGTVGSEEKKKRVQKMLEPIIANAVEISDVSQSDLWIAGKIHYALMEIIDKYKLNGMTLGCFDLIGDLGATPCLSLALINGMDNCSTGQKKISAACEGELTSLLAMTVVKEFCDEKPFMANLTEFDNESNTVTFSHCTAPLTIGKNTYSVVSHFESGKGVSLDVDLIGHRRESSPQATILKLRDRDVVIANATIVQQQHVDCRCRTQLKLKMVNPQTSVSDFIDQTLGNHHLISYVPFDKLKHIFQVLGFRVHCF</sequence>
<evidence type="ECO:0000313" key="3">
    <source>
        <dbReference type="EMBL" id="ETO06662.1"/>
    </source>
</evidence>
<protein>
    <submittedName>
        <fullName evidence="3">Uncharacterized protein</fullName>
    </submittedName>
</protein>
<dbReference type="SUPFAM" id="SSF53743">
    <property type="entry name" value="FucI/AraA N-terminal and middle domains"/>
    <property type="match status" value="1"/>
</dbReference>
<name>X6LZR8_RETFI</name>
<dbReference type="InterPro" id="IPR009015">
    <property type="entry name" value="Fucose_isomerase_N/cen_sf"/>
</dbReference>
<dbReference type="PANTHER" id="PTHR36120">
    <property type="entry name" value="FUCOSE ISOMERASE"/>
    <property type="match status" value="1"/>
</dbReference>
<dbReference type="AlphaFoldDB" id="X6LZR8"/>
<reference evidence="3 4" key="1">
    <citation type="journal article" date="2013" name="Curr. Biol.">
        <title>The Genome of the Foraminiferan Reticulomyxa filosa.</title>
        <authorList>
            <person name="Glockner G."/>
            <person name="Hulsmann N."/>
            <person name="Schleicher M."/>
            <person name="Noegel A.A."/>
            <person name="Eichinger L."/>
            <person name="Gallinger C."/>
            <person name="Pawlowski J."/>
            <person name="Sierra R."/>
            <person name="Euteneuer U."/>
            <person name="Pillet L."/>
            <person name="Moustafa A."/>
            <person name="Platzer M."/>
            <person name="Groth M."/>
            <person name="Szafranski K."/>
            <person name="Schliwa M."/>
        </authorList>
    </citation>
    <scope>NUCLEOTIDE SEQUENCE [LARGE SCALE GENOMIC DNA]</scope>
</reference>
<proteinExistence type="predicted"/>
<dbReference type="OrthoDB" id="10255551at2759"/>
<dbReference type="PANTHER" id="PTHR36120:SF2">
    <property type="entry name" value="FUCOSE ISOMERASE"/>
    <property type="match status" value="1"/>
</dbReference>